<evidence type="ECO:0000313" key="14">
    <source>
        <dbReference type="Proteomes" id="UP000266188"/>
    </source>
</evidence>
<gene>
    <name evidence="13" type="ORF">PHISCL_08209</name>
</gene>
<dbReference type="GO" id="GO:0005524">
    <property type="term" value="F:ATP binding"/>
    <property type="evidence" value="ECO:0007669"/>
    <property type="project" value="UniProtKB-UniRule"/>
</dbReference>
<evidence type="ECO:0000256" key="11">
    <source>
        <dbReference type="RuleBase" id="RU000304"/>
    </source>
</evidence>
<dbReference type="PANTHER" id="PTHR24056:SF46">
    <property type="entry name" value="CYCLIN-DEPENDENT KINASE 5"/>
    <property type="match status" value="1"/>
</dbReference>
<keyword evidence="5 10" id="KW-0547">Nucleotide-binding</keyword>
<dbReference type="InterPro" id="IPR000719">
    <property type="entry name" value="Prot_kinase_dom"/>
</dbReference>
<dbReference type="PROSITE" id="PS00107">
    <property type="entry name" value="PROTEIN_KINASE_ATP"/>
    <property type="match status" value="1"/>
</dbReference>
<evidence type="ECO:0000256" key="4">
    <source>
        <dbReference type="ARBA" id="ARBA00022679"/>
    </source>
</evidence>
<comment type="catalytic activity">
    <reaction evidence="8">
        <text>L-threonyl-[protein] + ATP = O-phospho-L-threonyl-[protein] + ADP + H(+)</text>
        <dbReference type="Rhea" id="RHEA:46608"/>
        <dbReference type="Rhea" id="RHEA-COMP:11060"/>
        <dbReference type="Rhea" id="RHEA-COMP:11605"/>
        <dbReference type="ChEBI" id="CHEBI:15378"/>
        <dbReference type="ChEBI" id="CHEBI:30013"/>
        <dbReference type="ChEBI" id="CHEBI:30616"/>
        <dbReference type="ChEBI" id="CHEBI:61977"/>
        <dbReference type="ChEBI" id="CHEBI:456216"/>
        <dbReference type="EC" id="2.7.11.22"/>
    </reaction>
</comment>
<evidence type="ECO:0000256" key="3">
    <source>
        <dbReference type="ARBA" id="ARBA00022527"/>
    </source>
</evidence>
<sequence length="310" mass="34575">MGDKFKKLEKLGQGSYATVYKGLDKTTNQLVALKEITISQTEGTPPSSVREISLMKELNHENILRLHDIVINEKSLTLVLDYMDCDLKQYITTHGVEGRLDPTTIYSFVKQMISGIAYCHEHKILHRDLKPQNLLISDEGKVLKIADFGLARSTTVPVSQLSDQVVTLWYRAPEILLLSPDYGSPVDMWAIGCIMAELYLGRPLFKGSDEEDQLAKIFKIMGTPTEFFWPGWEKLPGYRPNLPKFGAVDLRLVVTGIDDVGLDLLNCMLLPCPALRIAAGDALKHSWFSMGIGSCRGLNDGFGWLDSGIL</sequence>
<name>A0A3A2Z8L6_9EURO</name>
<dbReference type="InterPro" id="IPR050108">
    <property type="entry name" value="CDK"/>
</dbReference>
<dbReference type="PANTHER" id="PTHR24056">
    <property type="entry name" value="CELL DIVISION PROTEIN KINASE"/>
    <property type="match status" value="1"/>
</dbReference>
<dbReference type="InterPro" id="IPR011009">
    <property type="entry name" value="Kinase-like_dom_sf"/>
</dbReference>
<comment type="caution">
    <text evidence="13">The sequence shown here is derived from an EMBL/GenBank/DDBJ whole genome shotgun (WGS) entry which is preliminary data.</text>
</comment>
<dbReference type="AlphaFoldDB" id="A0A3A2Z8L6"/>
<keyword evidence="4" id="KW-0808">Transferase</keyword>
<dbReference type="SMART" id="SM00220">
    <property type="entry name" value="S_TKc"/>
    <property type="match status" value="1"/>
</dbReference>
<evidence type="ECO:0000256" key="1">
    <source>
        <dbReference type="ARBA" id="ARBA00006485"/>
    </source>
</evidence>
<dbReference type="EMBL" id="MVGC01000404">
    <property type="protein sequence ID" value="RJE19449.1"/>
    <property type="molecule type" value="Genomic_DNA"/>
</dbReference>
<dbReference type="OrthoDB" id="1732493at2759"/>
<evidence type="ECO:0000256" key="6">
    <source>
        <dbReference type="ARBA" id="ARBA00022777"/>
    </source>
</evidence>
<evidence type="ECO:0000256" key="8">
    <source>
        <dbReference type="ARBA" id="ARBA00047811"/>
    </source>
</evidence>
<dbReference type="PROSITE" id="PS50011">
    <property type="entry name" value="PROTEIN_KINASE_DOM"/>
    <property type="match status" value="1"/>
</dbReference>
<evidence type="ECO:0000256" key="5">
    <source>
        <dbReference type="ARBA" id="ARBA00022741"/>
    </source>
</evidence>
<dbReference type="Pfam" id="PF00069">
    <property type="entry name" value="Pkinase"/>
    <property type="match status" value="1"/>
</dbReference>
<keyword evidence="14" id="KW-1185">Reference proteome</keyword>
<dbReference type="FunFam" id="1.10.510.10:FF:000611">
    <property type="entry name" value="CMGC family protein kinase"/>
    <property type="match status" value="1"/>
</dbReference>
<dbReference type="CDD" id="cd07829">
    <property type="entry name" value="STKc_CDK_like"/>
    <property type="match status" value="1"/>
</dbReference>
<keyword evidence="7 10" id="KW-0067">ATP-binding</keyword>
<accession>A0A3A2Z8L6</accession>
<proteinExistence type="inferred from homology"/>
<evidence type="ECO:0000256" key="7">
    <source>
        <dbReference type="ARBA" id="ARBA00022840"/>
    </source>
</evidence>
<dbReference type="GO" id="GO:0005634">
    <property type="term" value="C:nucleus"/>
    <property type="evidence" value="ECO:0007669"/>
    <property type="project" value="TreeGrafter"/>
</dbReference>
<evidence type="ECO:0000256" key="2">
    <source>
        <dbReference type="ARBA" id="ARBA00012425"/>
    </source>
</evidence>
<keyword evidence="6" id="KW-0418">Kinase</keyword>
<dbReference type="InterPro" id="IPR017441">
    <property type="entry name" value="Protein_kinase_ATP_BS"/>
</dbReference>
<dbReference type="Gene3D" id="1.10.510.10">
    <property type="entry name" value="Transferase(Phosphotransferase) domain 1"/>
    <property type="match status" value="1"/>
</dbReference>
<feature type="binding site" evidence="10">
    <location>
        <position position="34"/>
    </location>
    <ligand>
        <name>ATP</name>
        <dbReference type="ChEBI" id="CHEBI:30616"/>
    </ligand>
</feature>
<dbReference type="GO" id="GO:0005737">
    <property type="term" value="C:cytoplasm"/>
    <property type="evidence" value="ECO:0007669"/>
    <property type="project" value="TreeGrafter"/>
</dbReference>
<dbReference type="InterPro" id="IPR008271">
    <property type="entry name" value="Ser/Thr_kinase_AS"/>
</dbReference>
<dbReference type="FunFam" id="3.30.200.20:FF:000124">
    <property type="entry name" value="Cyclin-dependent kinase 4"/>
    <property type="match status" value="1"/>
</dbReference>
<keyword evidence="3 11" id="KW-0723">Serine/threonine-protein kinase</keyword>
<evidence type="ECO:0000313" key="13">
    <source>
        <dbReference type="EMBL" id="RJE19449.1"/>
    </source>
</evidence>
<evidence type="ECO:0000256" key="9">
    <source>
        <dbReference type="ARBA" id="ARBA00048367"/>
    </source>
</evidence>
<dbReference type="EC" id="2.7.11.22" evidence="2"/>
<feature type="domain" description="Protein kinase" evidence="12">
    <location>
        <begin position="5"/>
        <end position="288"/>
    </location>
</feature>
<evidence type="ECO:0000256" key="10">
    <source>
        <dbReference type="PROSITE-ProRule" id="PRU10141"/>
    </source>
</evidence>
<dbReference type="Proteomes" id="UP000266188">
    <property type="component" value="Unassembled WGS sequence"/>
</dbReference>
<dbReference type="SUPFAM" id="SSF56112">
    <property type="entry name" value="Protein kinase-like (PK-like)"/>
    <property type="match status" value="1"/>
</dbReference>
<organism evidence="13 14">
    <name type="scientific">Aspergillus sclerotialis</name>
    <dbReference type="NCBI Taxonomy" id="2070753"/>
    <lineage>
        <taxon>Eukaryota</taxon>
        <taxon>Fungi</taxon>
        <taxon>Dikarya</taxon>
        <taxon>Ascomycota</taxon>
        <taxon>Pezizomycotina</taxon>
        <taxon>Eurotiomycetes</taxon>
        <taxon>Eurotiomycetidae</taxon>
        <taxon>Eurotiales</taxon>
        <taxon>Aspergillaceae</taxon>
        <taxon>Aspergillus</taxon>
        <taxon>Aspergillus subgen. Polypaecilum</taxon>
    </lineage>
</organism>
<dbReference type="STRING" id="2070753.A0A3A2Z8L6"/>
<evidence type="ECO:0000259" key="12">
    <source>
        <dbReference type="PROSITE" id="PS50011"/>
    </source>
</evidence>
<dbReference type="Gene3D" id="3.30.200.20">
    <property type="entry name" value="Phosphorylase Kinase, domain 1"/>
    <property type="match status" value="1"/>
</dbReference>
<comment type="similarity">
    <text evidence="1">Belongs to the protein kinase superfamily. CMGC Ser/Thr protein kinase family. CDC2/CDKX subfamily.</text>
</comment>
<dbReference type="GO" id="GO:0004693">
    <property type="term" value="F:cyclin-dependent protein serine/threonine kinase activity"/>
    <property type="evidence" value="ECO:0007669"/>
    <property type="project" value="UniProtKB-EC"/>
</dbReference>
<reference evidence="14" key="1">
    <citation type="submission" date="2017-02" db="EMBL/GenBank/DDBJ databases">
        <authorList>
            <person name="Tafer H."/>
            <person name="Lopandic K."/>
        </authorList>
    </citation>
    <scope>NUCLEOTIDE SEQUENCE [LARGE SCALE GENOMIC DNA]</scope>
    <source>
        <strain evidence="14">CBS 366.77</strain>
    </source>
</reference>
<protein>
    <recommendedName>
        <fullName evidence="2">cyclin-dependent kinase</fullName>
        <ecNumber evidence="2">2.7.11.22</ecNumber>
    </recommendedName>
</protein>
<comment type="catalytic activity">
    <reaction evidence="9">
        <text>L-seryl-[protein] + ATP = O-phospho-L-seryl-[protein] + ADP + H(+)</text>
        <dbReference type="Rhea" id="RHEA:17989"/>
        <dbReference type="Rhea" id="RHEA-COMP:9863"/>
        <dbReference type="Rhea" id="RHEA-COMP:11604"/>
        <dbReference type="ChEBI" id="CHEBI:15378"/>
        <dbReference type="ChEBI" id="CHEBI:29999"/>
        <dbReference type="ChEBI" id="CHEBI:30616"/>
        <dbReference type="ChEBI" id="CHEBI:83421"/>
        <dbReference type="ChEBI" id="CHEBI:456216"/>
        <dbReference type="EC" id="2.7.11.22"/>
    </reaction>
</comment>
<dbReference type="PROSITE" id="PS00108">
    <property type="entry name" value="PROTEIN_KINASE_ST"/>
    <property type="match status" value="1"/>
</dbReference>